<dbReference type="KEGG" id="eri:EEI45_02490"/>
<sequence>MSFSSEVKHEISTNIYHECCERAFLSAFLQINSNLIIANKRMQIQIEIENAAIAKRLFSLLKERYQVEIDLTVVKKQKLKKNNVYVLRVMDRGMEILEDLGIYSSKGMRSTPYSVITLKECCARAYLAGAFLASGSINAPTTANYHMEITCEGEELARYLQKLLNRFDITAKITTRRNRQVVYVKAADQIADFLKITGAHVNTLEFEDIRIQRDFKNSLTRLDNCEVANEVKAIKAGSQQLDAIYKLIEHNRYNQLEARLIQVGDLRMNHPEASLNELIEYYEEEHNATISKSGLQHRFKKIIELADKLDQEVAS</sequence>
<proteinExistence type="inferred from homology"/>
<gene>
    <name evidence="4 6" type="primary">whiA</name>
    <name evidence="6" type="ORF">EEI45_02490</name>
</gene>
<dbReference type="Pfam" id="PF02650">
    <property type="entry name" value="HTH_WhiA"/>
    <property type="match status" value="1"/>
</dbReference>
<dbReference type="PANTHER" id="PTHR37307">
    <property type="entry name" value="CELL DIVISION PROTEIN WHIA-RELATED"/>
    <property type="match status" value="1"/>
</dbReference>
<dbReference type="AlphaFoldDB" id="A0A3S5HK61"/>
<evidence type="ECO:0000256" key="3">
    <source>
        <dbReference type="ARBA" id="ARBA00023306"/>
    </source>
</evidence>
<comment type="similarity">
    <text evidence="4">Belongs to the WhiA family.</text>
</comment>
<feature type="domain" description="DOD-type homing endonuclease" evidence="5">
    <location>
        <begin position="99"/>
        <end position="169"/>
    </location>
</feature>
<dbReference type="GO" id="GO:0003677">
    <property type="term" value="F:DNA binding"/>
    <property type="evidence" value="ECO:0007669"/>
    <property type="project" value="UniProtKB-UniRule"/>
</dbReference>
<dbReference type="InterPro" id="IPR027434">
    <property type="entry name" value="Homing_endonucl"/>
</dbReference>
<dbReference type="GO" id="GO:0004519">
    <property type="term" value="F:endonuclease activity"/>
    <property type="evidence" value="ECO:0007669"/>
    <property type="project" value="InterPro"/>
</dbReference>
<organism evidence="6 7">
    <name type="scientific">Erysipelothrix piscisicarius</name>
    <dbReference type="NCBI Taxonomy" id="2485784"/>
    <lineage>
        <taxon>Bacteria</taxon>
        <taxon>Bacillati</taxon>
        <taxon>Bacillota</taxon>
        <taxon>Erysipelotrichia</taxon>
        <taxon>Erysipelotrichales</taxon>
        <taxon>Erysipelotrichaceae</taxon>
        <taxon>Erysipelothrix</taxon>
    </lineage>
</organism>
<dbReference type="HAMAP" id="MF_01420">
    <property type="entry name" value="HTH_type_WhiA"/>
    <property type="match status" value="1"/>
</dbReference>
<dbReference type="SUPFAM" id="SSF55608">
    <property type="entry name" value="Homing endonucleases"/>
    <property type="match status" value="1"/>
</dbReference>
<dbReference type="RefSeq" id="WP_125164020.1">
    <property type="nucleotide sequence ID" value="NZ_CP034234.1"/>
</dbReference>
<dbReference type="NCBIfam" id="TIGR00647">
    <property type="entry name" value="DNA_bind_WhiA"/>
    <property type="match status" value="1"/>
</dbReference>
<dbReference type="EMBL" id="CP034234">
    <property type="protein sequence ID" value="AZK43807.1"/>
    <property type="molecule type" value="Genomic_DNA"/>
</dbReference>
<evidence type="ECO:0000313" key="7">
    <source>
        <dbReference type="Proteomes" id="UP000278804"/>
    </source>
</evidence>
<evidence type="ECO:0000256" key="4">
    <source>
        <dbReference type="HAMAP-Rule" id="MF_01420"/>
    </source>
</evidence>
<dbReference type="PANTHER" id="PTHR37307:SF1">
    <property type="entry name" value="CELL DIVISION PROTEIN WHIA-RELATED"/>
    <property type="match status" value="1"/>
</dbReference>
<evidence type="ECO:0000313" key="6">
    <source>
        <dbReference type="EMBL" id="AZK43807.1"/>
    </source>
</evidence>
<dbReference type="Pfam" id="PF14527">
    <property type="entry name" value="LAGLIDADG_WhiA"/>
    <property type="match status" value="1"/>
</dbReference>
<dbReference type="GO" id="GO:0043937">
    <property type="term" value="P:regulation of sporulation"/>
    <property type="evidence" value="ECO:0007669"/>
    <property type="project" value="InterPro"/>
</dbReference>
<keyword evidence="1 4" id="KW-0132">Cell division</keyword>
<comment type="function">
    <text evidence="4">Involved in cell division and chromosome segregation.</text>
</comment>
<evidence type="ECO:0000256" key="2">
    <source>
        <dbReference type="ARBA" id="ARBA00023125"/>
    </source>
</evidence>
<dbReference type="PROSITE" id="PS50819">
    <property type="entry name" value="INTEIN_ENDONUCLEASE"/>
    <property type="match status" value="1"/>
</dbReference>
<dbReference type="InterPro" id="IPR004042">
    <property type="entry name" value="Intein_endonuc_central"/>
</dbReference>
<dbReference type="InterPro" id="IPR039518">
    <property type="entry name" value="WhiA_LAGLIDADG_dom"/>
</dbReference>
<name>A0A3S5HK61_9FIRM</name>
<dbReference type="InterPro" id="IPR003802">
    <property type="entry name" value="Sporulation_regulator_WhiA"/>
</dbReference>
<evidence type="ECO:0000259" key="5">
    <source>
        <dbReference type="PROSITE" id="PS50819"/>
    </source>
</evidence>
<dbReference type="InterPro" id="IPR023054">
    <property type="entry name" value="Sporulation_regulator_WhiA_C"/>
</dbReference>
<dbReference type="Gene3D" id="3.10.28.10">
    <property type="entry name" value="Homing endonucleases"/>
    <property type="match status" value="1"/>
</dbReference>
<dbReference type="GO" id="GO:0051301">
    <property type="term" value="P:cell division"/>
    <property type="evidence" value="ECO:0007669"/>
    <property type="project" value="UniProtKB-UniRule"/>
</dbReference>
<evidence type="ECO:0000256" key="1">
    <source>
        <dbReference type="ARBA" id="ARBA00022618"/>
    </source>
</evidence>
<protein>
    <recommendedName>
        <fullName evidence="4">Probable cell division protein WhiA</fullName>
    </recommendedName>
</protein>
<keyword evidence="7" id="KW-1185">Reference proteome</keyword>
<dbReference type="Pfam" id="PF10298">
    <property type="entry name" value="WhiA_N"/>
    <property type="match status" value="1"/>
</dbReference>
<accession>A0A3S5HK61</accession>
<keyword evidence="3 4" id="KW-0131">Cell cycle</keyword>
<reference evidence="6 7" key="1">
    <citation type="journal article" date="2020" name="Int. J. Syst. Evol. Microbiol.">
        <title>Description of Erysipelothrix piscisicarius sp. nov., an emergent fish pathogen, and assessment of virulence using a tiger barb (Puntigrus tetrazona) infection model.</title>
        <authorList>
            <person name="Pomaranski E.K."/>
            <person name="Griffin M.J."/>
            <person name="Camus A.C."/>
            <person name="Armwood A.R."/>
            <person name="Shelley J."/>
            <person name="Waldbieser G.C."/>
            <person name="LaFrentz B.R."/>
            <person name="Garcia J.C."/>
            <person name="Yanong R."/>
            <person name="Soto E."/>
        </authorList>
    </citation>
    <scope>NUCLEOTIDE SEQUENCE [LARGE SCALE GENOMIC DNA]</scope>
    <source>
        <strain evidence="6 7">15TAL0474</strain>
    </source>
</reference>
<dbReference type="InterPro" id="IPR018478">
    <property type="entry name" value="Sporu_reg_WhiA_N_dom"/>
</dbReference>
<keyword evidence="2 4" id="KW-0238">DNA-binding</keyword>
<dbReference type="Proteomes" id="UP000278804">
    <property type="component" value="Chromosome"/>
</dbReference>